<keyword evidence="2" id="KW-1185">Reference proteome</keyword>
<protein>
    <submittedName>
        <fullName evidence="1">Uncharacterized protein</fullName>
    </submittedName>
</protein>
<organism evidence="1 2">
    <name type="scientific">Ostreobium quekettii</name>
    <dbReference type="NCBI Taxonomy" id="121088"/>
    <lineage>
        <taxon>Eukaryota</taxon>
        <taxon>Viridiplantae</taxon>
        <taxon>Chlorophyta</taxon>
        <taxon>core chlorophytes</taxon>
        <taxon>Ulvophyceae</taxon>
        <taxon>TCBD clade</taxon>
        <taxon>Bryopsidales</taxon>
        <taxon>Ostreobineae</taxon>
        <taxon>Ostreobiaceae</taxon>
        <taxon>Ostreobium</taxon>
    </lineage>
</organism>
<comment type="caution">
    <text evidence="1">The sequence shown here is derived from an EMBL/GenBank/DDBJ whole genome shotgun (WGS) entry which is preliminary data.</text>
</comment>
<proteinExistence type="predicted"/>
<reference evidence="1" key="1">
    <citation type="submission" date="2020-12" db="EMBL/GenBank/DDBJ databases">
        <authorList>
            <person name="Iha C."/>
        </authorList>
    </citation>
    <scope>NUCLEOTIDE SEQUENCE</scope>
</reference>
<gene>
    <name evidence="1" type="ORF">OSTQU699_LOCUS5444</name>
</gene>
<dbReference type="Proteomes" id="UP000708148">
    <property type="component" value="Unassembled WGS sequence"/>
</dbReference>
<accession>A0A8S1J258</accession>
<dbReference type="EMBL" id="CAJHUC010001173">
    <property type="protein sequence ID" value="CAD7700085.1"/>
    <property type="molecule type" value="Genomic_DNA"/>
</dbReference>
<name>A0A8S1J258_9CHLO</name>
<evidence type="ECO:0000313" key="1">
    <source>
        <dbReference type="EMBL" id="CAD7700085.1"/>
    </source>
</evidence>
<evidence type="ECO:0000313" key="2">
    <source>
        <dbReference type="Proteomes" id="UP000708148"/>
    </source>
</evidence>
<sequence>MDKIVALGKRGSEGGAPVLAGPFVGIGAFRPKCAGRTAGLEDEILANRHECRQGQGLGRRDLGEVGTNAHGFPCDVRLSRVRSEQALLSGYRSYRETVSVACPTPQRSLDMVNPTLLEHKTRK</sequence>
<dbReference type="AlphaFoldDB" id="A0A8S1J258"/>